<protein>
    <recommendedName>
        <fullName evidence="4">Presequence protease, mitochondrial</fullName>
    </recommendedName>
</protein>
<dbReference type="FunFam" id="3.30.830.10:FF:000011">
    <property type="entry name" value="Presequence protease, mitochondrial"/>
    <property type="match status" value="1"/>
</dbReference>
<dbReference type="SUPFAM" id="SSF63411">
    <property type="entry name" value="LuxS/MPP-like metallohydrolase"/>
    <property type="match status" value="4"/>
</dbReference>
<comment type="similarity">
    <text evidence="3">Belongs to the peptidase M16 family. PreP subfamily.</text>
</comment>
<keyword evidence="8" id="KW-0862">Zinc</keyword>
<evidence type="ECO:0000256" key="7">
    <source>
        <dbReference type="ARBA" id="ARBA00022801"/>
    </source>
</evidence>
<dbReference type="Proteomes" id="UP000286415">
    <property type="component" value="Unassembled WGS sequence"/>
</dbReference>
<evidence type="ECO:0000256" key="10">
    <source>
        <dbReference type="ARBA" id="ARBA00023049"/>
    </source>
</evidence>
<evidence type="ECO:0000256" key="4">
    <source>
        <dbReference type="ARBA" id="ARBA00020167"/>
    </source>
</evidence>
<dbReference type="GO" id="GO:0004222">
    <property type="term" value="F:metalloendopeptidase activity"/>
    <property type="evidence" value="ECO:0007669"/>
    <property type="project" value="TreeGrafter"/>
</dbReference>
<proteinExistence type="inferred from homology"/>
<evidence type="ECO:0000256" key="8">
    <source>
        <dbReference type="ARBA" id="ARBA00022833"/>
    </source>
</evidence>
<dbReference type="AlphaFoldDB" id="A0A8T1M9U2"/>
<organism evidence="13 14">
    <name type="scientific">Clonorchis sinensis</name>
    <name type="common">Chinese liver fluke</name>
    <dbReference type="NCBI Taxonomy" id="79923"/>
    <lineage>
        <taxon>Eukaryota</taxon>
        <taxon>Metazoa</taxon>
        <taxon>Spiralia</taxon>
        <taxon>Lophotrochozoa</taxon>
        <taxon>Platyhelminthes</taxon>
        <taxon>Trematoda</taxon>
        <taxon>Digenea</taxon>
        <taxon>Opisthorchiida</taxon>
        <taxon>Opisthorchiata</taxon>
        <taxon>Opisthorchiidae</taxon>
        <taxon>Clonorchis</taxon>
    </lineage>
</organism>
<dbReference type="Pfam" id="PF22516">
    <property type="entry name" value="PreP_C"/>
    <property type="match status" value="1"/>
</dbReference>
<comment type="subcellular location">
    <subcellularLocation>
        <location evidence="2">Mitochondrion</location>
    </subcellularLocation>
</comment>
<dbReference type="Pfam" id="PF05193">
    <property type="entry name" value="Peptidase_M16_C"/>
    <property type="match status" value="1"/>
</dbReference>
<gene>
    <name evidence="13" type="ORF">CSKR_105997</name>
</gene>
<dbReference type="GO" id="GO:0046872">
    <property type="term" value="F:metal ion binding"/>
    <property type="evidence" value="ECO:0007669"/>
    <property type="project" value="UniProtKB-KW"/>
</dbReference>
<dbReference type="InterPro" id="IPR055130">
    <property type="entry name" value="PreP_C"/>
</dbReference>
<evidence type="ECO:0000259" key="12">
    <source>
        <dbReference type="SMART" id="SM01264"/>
    </source>
</evidence>
<keyword evidence="11" id="KW-0496">Mitochondrion</keyword>
<dbReference type="Pfam" id="PF08367">
    <property type="entry name" value="M16C_assoc"/>
    <property type="match status" value="1"/>
</dbReference>
<dbReference type="InterPro" id="IPR007863">
    <property type="entry name" value="Peptidase_M16_C"/>
</dbReference>
<evidence type="ECO:0000256" key="1">
    <source>
        <dbReference type="ARBA" id="ARBA00001947"/>
    </source>
</evidence>
<evidence type="ECO:0000256" key="3">
    <source>
        <dbReference type="ARBA" id="ARBA00007575"/>
    </source>
</evidence>
<keyword evidence="7" id="KW-0378">Hydrolase</keyword>
<reference evidence="13 14" key="2">
    <citation type="journal article" date="2021" name="Genomics">
        <title>High-quality reference genome for Clonorchis sinensis.</title>
        <authorList>
            <person name="Young N.D."/>
            <person name="Stroehlein A.J."/>
            <person name="Kinkar L."/>
            <person name="Wang T."/>
            <person name="Sohn W.M."/>
            <person name="Chang B.C.H."/>
            <person name="Kaur P."/>
            <person name="Weisz D."/>
            <person name="Dudchenko O."/>
            <person name="Aiden E.L."/>
            <person name="Korhonen P.K."/>
            <person name="Gasser R.B."/>
        </authorList>
    </citation>
    <scope>NUCLEOTIDE SEQUENCE [LARGE SCALE GENOMIC DNA]</scope>
    <source>
        <strain evidence="13">Cs-k2</strain>
    </source>
</reference>
<evidence type="ECO:0000256" key="6">
    <source>
        <dbReference type="ARBA" id="ARBA00022723"/>
    </source>
</evidence>
<dbReference type="InterPro" id="IPR011249">
    <property type="entry name" value="Metalloenz_LuxS/M16"/>
</dbReference>
<dbReference type="InterPro" id="IPR011765">
    <property type="entry name" value="Pept_M16_N"/>
</dbReference>
<dbReference type="InterPro" id="IPR013578">
    <property type="entry name" value="Peptidase_M16C_assoc"/>
</dbReference>
<keyword evidence="5 13" id="KW-0645">Protease</keyword>
<evidence type="ECO:0000256" key="9">
    <source>
        <dbReference type="ARBA" id="ARBA00022946"/>
    </source>
</evidence>
<dbReference type="PANTHER" id="PTHR43016">
    <property type="entry name" value="PRESEQUENCE PROTEASE"/>
    <property type="match status" value="1"/>
</dbReference>
<dbReference type="PANTHER" id="PTHR43016:SF13">
    <property type="entry name" value="PRESEQUENCE PROTEASE, MITOCHONDRIAL"/>
    <property type="match status" value="1"/>
</dbReference>
<dbReference type="OrthoDB" id="10250783at2759"/>
<dbReference type="FunFam" id="3.30.830.10:FF:000013">
    <property type="entry name" value="Mitochondrial presequence protease"/>
    <property type="match status" value="1"/>
</dbReference>
<evidence type="ECO:0000313" key="14">
    <source>
        <dbReference type="Proteomes" id="UP000286415"/>
    </source>
</evidence>
<comment type="cofactor">
    <cofactor evidence="1">
        <name>Zn(2+)</name>
        <dbReference type="ChEBI" id="CHEBI:29105"/>
    </cofactor>
</comment>
<feature type="domain" description="Peptidase M16C associated" evidence="12">
    <location>
        <begin position="465"/>
        <end position="723"/>
    </location>
</feature>
<dbReference type="GO" id="GO:0005759">
    <property type="term" value="C:mitochondrial matrix"/>
    <property type="evidence" value="ECO:0007669"/>
    <property type="project" value="TreeGrafter"/>
</dbReference>
<dbReference type="SMART" id="SM01264">
    <property type="entry name" value="M16C_associated"/>
    <property type="match status" value="1"/>
</dbReference>
<dbReference type="Gene3D" id="3.30.830.10">
    <property type="entry name" value="Metalloenzyme, LuxS/M16 peptidase-like"/>
    <property type="match status" value="4"/>
</dbReference>
<dbReference type="EMBL" id="NIRI02000056">
    <property type="protein sequence ID" value="KAG5445606.1"/>
    <property type="molecule type" value="Genomic_DNA"/>
</dbReference>
<reference evidence="13 14" key="1">
    <citation type="journal article" date="2018" name="Biotechnol. Adv.">
        <title>Improved genomic resources and new bioinformatic workflow for the carcinogenic parasite Clonorchis sinensis: Biotechnological implications.</title>
        <authorList>
            <person name="Wang D."/>
            <person name="Korhonen P.K."/>
            <person name="Gasser R.B."/>
            <person name="Young N.D."/>
        </authorList>
    </citation>
    <scope>NUCLEOTIDE SEQUENCE [LARGE SCALE GENOMIC DNA]</scope>
    <source>
        <strain evidence="13">Cs-k2</strain>
    </source>
</reference>
<keyword evidence="14" id="KW-1185">Reference proteome</keyword>
<evidence type="ECO:0000256" key="2">
    <source>
        <dbReference type="ARBA" id="ARBA00004173"/>
    </source>
</evidence>
<evidence type="ECO:0000256" key="11">
    <source>
        <dbReference type="ARBA" id="ARBA00023128"/>
    </source>
</evidence>
<evidence type="ECO:0000313" key="13">
    <source>
        <dbReference type="EMBL" id="KAG5445606.1"/>
    </source>
</evidence>
<name>A0A8T1M9U2_CLOSI</name>
<keyword evidence="6" id="KW-0479">Metal-binding</keyword>
<comment type="caution">
    <text evidence="13">The sequence shown here is derived from an EMBL/GenBank/DDBJ whole genome shotgun (WGS) entry which is preliminary data.</text>
</comment>
<accession>A0A8T1M9U2</accession>
<keyword evidence="9" id="KW-0809">Transit peptide</keyword>
<dbReference type="FunFam" id="3.30.830.10:FF:000009">
    <property type="entry name" value="Presequence protease, mitochondrial"/>
    <property type="match status" value="1"/>
</dbReference>
<dbReference type="GO" id="GO:0016485">
    <property type="term" value="P:protein processing"/>
    <property type="evidence" value="ECO:0007669"/>
    <property type="project" value="TreeGrafter"/>
</dbReference>
<sequence length="1000" mass="113579">MKADKLVHGFLLKRSFEVPEFRLLVAELLHEKTGAKYYHLRRDDSNKTYSVQFRTIPRDNSGMSHILEHTVLCGSRKYPVRDPFFKMLHRSQASFMNALTANDWTMYPFSTMNDKDFQNLLSVYTDAVFNPKLNELDFMQEGWRLEPKDLMNPSSELRIKGVVFNEMKGVFSNSLNRFGQAVQNNLFPHTYGFVSGGHPESIPSLTWDALKAFHSSYYHPSNALFYTYGDANLDWCLEFLDNEYLRHYDAIKLDNEIHLEPAWTEPRTVNLTCEADPMAPDPDRQCIVSLSYRLGDILETYPKFVCGIVSKLLIDGDNAPLYRELIESGYGLDWAGGISGMDQSTRTTSFHVGVQGVKSDDLNDFSGRTREVLTKVVRDGFPKERVEAILHQHELAVRHESARFGLNLIFGLSHVLIHDADLQEVLQIEKIIQRFRADLEARPTMLQDIIQQYFLDNKHSLLTTMQPDESWKAEQTKQDEMLLSKLTKSLTDSDRQVWAQKSQKLLEQQQLEEDLSSLPILSLLDIPMECRPEPFTMTQTNGCTVQLNEAPTNGIVYFHGLADLSSLPTDLIIYVPLFCTLFPRLGAGDLTYSEMDQAIDLHTGGLNVTTHVTPSLPTLEVPDKSLMMSTTRPSIHLSGYCLTSKLTNFFELWSKLLQTPDWLDKQRLMTLILMSASGDWSANVVADSAHQFAMRRAAANLSASARITELWDGLEQASLVKRIASRLGKDNVESDNVLTDLTQRMLSIWKHIIQPDRLKFSLHGESDGLSSSLPHLEQLVSALSKIHHDNSIPTGAADTLNSLPKLPLNSYFAMPFTVHYTAQAFSAPPYDSPEYASFRVLSHLLTSKYLHREIREKGGAYGGRATAMPEALLFFSYRDPHARRTLDIFRSALDWARSTEFNTQDIDEAKLAVFQELDRPVSAGSRGLRHFLHGIDDDLRQTHRKQLFAVDSTMLRQAAERLSSNVHLAGRTILGPAESTDWSLIDEDSNLKWERIVMRD</sequence>
<dbReference type="Pfam" id="PF00675">
    <property type="entry name" value="Peptidase_M16"/>
    <property type="match status" value="1"/>
</dbReference>
<evidence type="ECO:0000256" key="5">
    <source>
        <dbReference type="ARBA" id="ARBA00022670"/>
    </source>
</evidence>
<keyword evidence="10" id="KW-0482">Metalloprotease</keyword>